<evidence type="ECO:0000313" key="2">
    <source>
        <dbReference type="EMBL" id="CAG8510117.1"/>
    </source>
</evidence>
<organism evidence="2 3">
    <name type="scientific">Funneliformis caledonium</name>
    <dbReference type="NCBI Taxonomy" id="1117310"/>
    <lineage>
        <taxon>Eukaryota</taxon>
        <taxon>Fungi</taxon>
        <taxon>Fungi incertae sedis</taxon>
        <taxon>Mucoromycota</taxon>
        <taxon>Glomeromycotina</taxon>
        <taxon>Glomeromycetes</taxon>
        <taxon>Glomerales</taxon>
        <taxon>Glomeraceae</taxon>
        <taxon>Funneliformis</taxon>
    </lineage>
</organism>
<sequence>MTQHSSNNRNFNTPNTPNTYHKPRGTHARVSRVRVTTVGKPCFSEKQLRSCPKCKESANNVKMLTARVGRIECLVNALAKTTQSLTSMSKREDRLAQHSRFGGIDLKRCSLQELQKLVVATTNIMIPSSNKLSQKLNQNPHPSSTISTISGNINNDNSLSAIIATTNAAEQSTLHSEPMEDVKIYTDHNQQEVAPTSPVRTATSALKRKTLRQDSGFVESKHVIPSDNAENTENVPINEKSRYSVDAII</sequence>
<dbReference type="Proteomes" id="UP000789570">
    <property type="component" value="Unassembled WGS sequence"/>
</dbReference>
<dbReference type="OrthoDB" id="2376163at2759"/>
<evidence type="ECO:0000256" key="1">
    <source>
        <dbReference type="SAM" id="MobiDB-lite"/>
    </source>
</evidence>
<name>A0A9N9F4L5_9GLOM</name>
<feature type="compositionally biased region" description="Low complexity" evidence="1">
    <location>
        <begin position="7"/>
        <end position="19"/>
    </location>
</feature>
<dbReference type="AlphaFoldDB" id="A0A9N9F4L5"/>
<keyword evidence="3" id="KW-1185">Reference proteome</keyword>
<protein>
    <submittedName>
        <fullName evidence="2">10393_t:CDS:1</fullName>
    </submittedName>
</protein>
<reference evidence="2" key="1">
    <citation type="submission" date="2021-06" db="EMBL/GenBank/DDBJ databases">
        <authorList>
            <person name="Kallberg Y."/>
            <person name="Tangrot J."/>
            <person name="Rosling A."/>
        </authorList>
    </citation>
    <scope>NUCLEOTIDE SEQUENCE</scope>
    <source>
        <strain evidence="2">UK204</strain>
    </source>
</reference>
<feature type="region of interest" description="Disordered" evidence="1">
    <location>
        <begin position="1"/>
        <end position="28"/>
    </location>
</feature>
<proteinExistence type="predicted"/>
<comment type="caution">
    <text evidence="2">The sequence shown here is derived from an EMBL/GenBank/DDBJ whole genome shotgun (WGS) entry which is preliminary data.</text>
</comment>
<dbReference type="EMBL" id="CAJVPQ010000786">
    <property type="protein sequence ID" value="CAG8510117.1"/>
    <property type="molecule type" value="Genomic_DNA"/>
</dbReference>
<accession>A0A9N9F4L5</accession>
<evidence type="ECO:0000313" key="3">
    <source>
        <dbReference type="Proteomes" id="UP000789570"/>
    </source>
</evidence>
<gene>
    <name evidence="2" type="ORF">FCALED_LOCUS4152</name>
</gene>